<keyword evidence="3" id="KW-1185">Reference proteome</keyword>
<feature type="compositionally biased region" description="Basic residues" evidence="1">
    <location>
        <begin position="54"/>
        <end position="67"/>
    </location>
</feature>
<dbReference type="STRING" id="1927124.BST13_37775"/>
<dbReference type="Proteomes" id="UP000192448">
    <property type="component" value="Unassembled WGS sequence"/>
</dbReference>
<protein>
    <recommendedName>
        <fullName evidence="4">AAA family ATPase</fullName>
    </recommendedName>
</protein>
<dbReference type="Gene3D" id="3.40.50.300">
    <property type="entry name" value="P-loop containing nucleotide triphosphate hydrolases"/>
    <property type="match status" value="1"/>
</dbReference>
<evidence type="ECO:0000313" key="2">
    <source>
        <dbReference type="EMBL" id="ORA21351.1"/>
    </source>
</evidence>
<evidence type="ECO:0000256" key="1">
    <source>
        <dbReference type="SAM" id="MobiDB-lite"/>
    </source>
</evidence>
<feature type="region of interest" description="Disordered" evidence="1">
    <location>
        <begin position="46"/>
        <end position="67"/>
    </location>
</feature>
<proteinExistence type="predicted"/>
<evidence type="ECO:0008006" key="4">
    <source>
        <dbReference type="Google" id="ProtNLM"/>
    </source>
</evidence>
<dbReference type="RefSeq" id="WP_083171278.1">
    <property type="nucleotide sequence ID" value="NZ_MVHF01000081.1"/>
</dbReference>
<dbReference type="AlphaFoldDB" id="A0A1W9ZUB9"/>
<organism evidence="2 3">
    <name type="scientific">Mycobacterium aquaticum</name>
    <dbReference type="NCBI Taxonomy" id="1927124"/>
    <lineage>
        <taxon>Bacteria</taxon>
        <taxon>Bacillati</taxon>
        <taxon>Actinomycetota</taxon>
        <taxon>Actinomycetes</taxon>
        <taxon>Mycobacteriales</taxon>
        <taxon>Mycobacteriaceae</taxon>
        <taxon>Mycobacterium</taxon>
    </lineage>
</organism>
<dbReference type="OrthoDB" id="3171622at2"/>
<comment type="caution">
    <text evidence="2">The sequence shown here is derived from an EMBL/GenBank/DDBJ whole genome shotgun (WGS) entry which is preliminary data.</text>
</comment>
<dbReference type="SUPFAM" id="SSF52540">
    <property type="entry name" value="P-loop containing nucleoside triphosphate hydrolases"/>
    <property type="match status" value="1"/>
</dbReference>
<evidence type="ECO:0000313" key="3">
    <source>
        <dbReference type="Proteomes" id="UP000192448"/>
    </source>
</evidence>
<accession>A0A1W9ZUB9</accession>
<gene>
    <name evidence="2" type="ORF">BST13_37775</name>
</gene>
<reference evidence="2 3" key="1">
    <citation type="submission" date="2017-02" db="EMBL/GenBank/DDBJ databases">
        <title>The new phylogeny of genus Mycobacterium.</title>
        <authorList>
            <person name="Tortoli E."/>
            <person name="Trovato A."/>
            <person name="Cirillo D.M."/>
        </authorList>
    </citation>
    <scope>NUCLEOTIDE SEQUENCE [LARGE SCALE GENOMIC DNA]</scope>
    <source>
        <strain evidence="2 3">RW6</strain>
    </source>
</reference>
<dbReference type="InterPro" id="IPR027417">
    <property type="entry name" value="P-loop_NTPase"/>
</dbReference>
<dbReference type="Pfam" id="PF13481">
    <property type="entry name" value="AAA_25"/>
    <property type="match status" value="1"/>
</dbReference>
<dbReference type="EMBL" id="MVHF01000081">
    <property type="protein sequence ID" value="ORA21351.1"/>
    <property type="molecule type" value="Genomic_DNA"/>
</dbReference>
<name>A0A1W9ZUB9_9MYCO</name>
<sequence length="508" mass="55848">MNDSAPPAGDDFIEAVLYQDRINKAVADGAPLRDLTGMELHDALTRWEADHRKPTPKRRNGSKYGKDRKRHIALKILDRVERQLSSTATCRDDASNTAIYDLGKFVNEGCLSRDEVADSIIRAAYSNGLDKDRRNGGIRKIRNNVPRVLDDAQRNGETVDWTRFDWLATETEDSAESGATPTELDTPVYASELLTRSDLRNLPDPQPLIDNVLDQGTTALLYGKWGTAKTFIALDFAASVATGRAWQGRPTVQRRVLYVVGEGAYGFKARVQAWEVGWQNMIGDEWLAIMPHPVNLTRSVDVANLIHLIEWGGYGFVILDTLARCMVGADENSAKDCGIVVDALTRLLASTPGGRGVVLGVHHAGKDGKTLRGSSAFESGADTVYFAERDGQLISLTREKRKDGPENDSHLLVFDPMPGTGSGVMSSGQSVISGDPGETRVATLRLIMSQHFRLSGATPTQLRQLAVDEGPMTRATFYRAISDLLESGWLVNTGTDKRPFYWIASERD</sequence>